<dbReference type="InParanoid" id="D8LJK4"/>
<dbReference type="Proteomes" id="UP000002630">
    <property type="component" value="Linkage Group LG12"/>
</dbReference>
<keyword evidence="4" id="KW-1185">Reference proteome</keyword>
<feature type="region of interest" description="Disordered" evidence="1">
    <location>
        <begin position="527"/>
        <end position="604"/>
    </location>
</feature>
<keyword evidence="2" id="KW-0812">Transmembrane</keyword>
<reference evidence="3 4" key="1">
    <citation type="journal article" date="2010" name="Nature">
        <title>The Ectocarpus genome and the independent evolution of multicellularity in brown algae.</title>
        <authorList>
            <person name="Cock J.M."/>
            <person name="Sterck L."/>
            <person name="Rouze P."/>
            <person name="Scornet D."/>
            <person name="Allen A.E."/>
            <person name="Amoutzias G."/>
            <person name="Anthouard V."/>
            <person name="Artiguenave F."/>
            <person name="Aury J.M."/>
            <person name="Badger J.H."/>
            <person name="Beszteri B."/>
            <person name="Billiau K."/>
            <person name="Bonnet E."/>
            <person name="Bothwell J.H."/>
            <person name="Bowler C."/>
            <person name="Boyen C."/>
            <person name="Brownlee C."/>
            <person name="Carrano C.J."/>
            <person name="Charrier B."/>
            <person name="Cho G.Y."/>
            <person name="Coelho S.M."/>
            <person name="Collen J."/>
            <person name="Corre E."/>
            <person name="Da Silva C."/>
            <person name="Delage L."/>
            <person name="Delaroque N."/>
            <person name="Dittami S.M."/>
            <person name="Doulbeau S."/>
            <person name="Elias M."/>
            <person name="Farnham G."/>
            <person name="Gachon C.M."/>
            <person name="Gschloessl B."/>
            <person name="Heesch S."/>
            <person name="Jabbari K."/>
            <person name="Jubin C."/>
            <person name="Kawai H."/>
            <person name="Kimura K."/>
            <person name="Kloareg B."/>
            <person name="Kupper F.C."/>
            <person name="Lang D."/>
            <person name="Le Bail A."/>
            <person name="Leblanc C."/>
            <person name="Lerouge P."/>
            <person name="Lohr M."/>
            <person name="Lopez P.J."/>
            <person name="Martens C."/>
            <person name="Maumus F."/>
            <person name="Michel G."/>
            <person name="Miranda-Saavedra D."/>
            <person name="Morales J."/>
            <person name="Moreau H."/>
            <person name="Motomura T."/>
            <person name="Nagasato C."/>
            <person name="Napoli C.A."/>
            <person name="Nelson D.R."/>
            <person name="Nyvall-Collen P."/>
            <person name="Peters A.F."/>
            <person name="Pommier C."/>
            <person name="Potin P."/>
            <person name="Poulain J."/>
            <person name="Quesneville H."/>
            <person name="Read B."/>
            <person name="Rensing S.A."/>
            <person name="Ritter A."/>
            <person name="Rousvoal S."/>
            <person name="Samanta M."/>
            <person name="Samson G."/>
            <person name="Schroeder D.C."/>
            <person name="Segurens B."/>
            <person name="Strittmatter M."/>
            <person name="Tonon T."/>
            <person name="Tregear J.W."/>
            <person name="Valentin K."/>
            <person name="von Dassow P."/>
            <person name="Yamagishi T."/>
            <person name="Van de Peer Y."/>
            <person name="Wincker P."/>
        </authorList>
    </citation>
    <scope>NUCLEOTIDE SEQUENCE [LARGE SCALE GENOMIC DNA]</scope>
    <source>
        <strain evidence="4">Ec32 / CCAP1310/4</strain>
    </source>
</reference>
<feature type="compositionally biased region" description="Basic and acidic residues" evidence="1">
    <location>
        <begin position="248"/>
        <end position="257"/>
    </location>
</feature>
<feature type="compositionally biased region" description="Gly residues" evidence="1">
    <location>
        <begin position="73"/>
        <end position="83"/>
    </location>
</feature>
<feature type="compositionally biased region" description="Low complexity" evidence="1">
    <location>
        <begin position="540"/>
        <end position="560"/>
    </location>
</feature>
<feature type="compositionally biased region" description="Gly residues" evidence="1">
    <location>
        <begin position="310"/>
        <end position="321"/>
    </location>
</feature>
<feature type="compositionally biased region" description="Basic and acidic residues" evidence="1">
    <location>
        <begin position="58"/>
        <end position="68"/>
    </location>
</feature>
<feature type="compositionally biased region" description="Basic residues" evidence="1">
    <location>
        <begin position="324"/>
        <end position="333"/>
    </location>
</feature>
<dbReference type="EMBL" id="FN648442">
    <property type="protein sequence ID" value="CBN77031.1"/>
    <property type="molecule type" value="Genomic_DNA"/>
</dbReference>
<evidence type="ECO:0000313" key="3">
    <source>
        <dbReference type="EMBL" id="CBN77031.1"/>
    </source>
</evidence>
<sequence>MLFSSHHSEYKVLEGVLVLLIGVLSTFWLPLPLYRLREAVTCRRRRLRLLRQSEESGGKVDVGADSKAIRPVGGRGAGNGGVDGQTTEGAAESLTGQDPKSAAAASDGFPDLGRRYLDFLAQALGQSHSAAAAAIAAPDRRTGLPRNGGGHPEGCFVDVSAYDEVVLTTEWEADGLLAACLLFSVVTAETKRAPFASDGTKRPYPLRTLIVGEGKASQAREALEAMRRTKLVPPDCRVDVLEPGEGAAKGEKRREDRGIEEEEEEEEEGEEEGGGGDGVWRSFLGSCSMLLLLLRSTLRWLSGRRRGLARGQGEGGEGSGSGHSLRRQWHRRPSAGGDEELSREDVEEALARVNRVLVVQLEDLVRPYGFPRAIAPDRTPTLAAAVAGARGVLPSCLRREIAASNHLALTEFPDKVASAIKAGRYANEELRVTASSIAAAAVAEEPGMGRGRVAELGACMADLIASDFEALEMAGLSPGTQQAVFRSLDVGMALSDVAAAWALVRQDAVCWESCPRVGLDHSAGRLISLGDGARGEETGENSSGRRGGSSSSGDSIEGSAGRAGGDDGDIVEDGGDPRRRTRGKKGDARGGKGEQQQRGQEEEKIVVRRTGDGLCGSCVGGFLATGFADGFEKLEDQEAGYGAFAVFIVRVLDQMP</sequence>
<keyword evidence="2" id="KW-1133">Transmembrane helix</keyword>
<accession>D8LJK4</accession>
<feature type="region of interest" description="Disordered" evidence="1">
    <location>
        <begin position="58"/>
        <end position="105"/>
    </location>
</feature>
<feature type="region of interest" description="Disordered" evidence="1">
    <location>
        <begin position="308"/>
        <end position="343"/>
    </location>
</feature>
<evidence type="ECO:0000256" key="1">
    <source>
        <dbReference type="SAM" id="MobiDB-lite"/>
    </source>
</evidence>
<dbReference type="OrthoDB" id="10451255at2759"/>
<gene>
    <name evidence="3" type="ORF">Esi_0026_0066</name>
</gene>
<feature type="transmembrane region" description="Helical" evidence="2">
    <location>
        <begin position="12"/>
        <end position="34"/>
    </location>
</feature>
<evidence type="ECO:0000313" key="4">
    <source>
        <dbReference type="Proteomes" id="UP000002630"/>
    </source>
</evidence>
<feature type="region of interest" description="Disordered" evidence="1">
    <location>
        <begin position="237"/>
        <end position="278"/>
    </location>
</feature>
<protein>
    <submittedName>
        <fullName evidence="3">Uncharacterized protein</fullName>
    </submittedName>
</protein>
<feature type="compositionally biased region" description="Acidic residues" evidence="1">
    <location>
        <begin position="258"/>
        <end position="274"/>
    </location>
</feature>
<evidence type="ECO:0000256" key="2">
    <source>
        <dbReference type="SAM" id="Phobius"/>
    </source>
</evidence>
<dbReference type="AlphaFoldDB" id="D8LJK4"/>
<proteinExistence type="predicted"/>
<keyword evidence="2" id="KW-0472">Membrane</keyword>
<organism evidence="3 4">
    <name type="scientific">Ectocarpus siliculosus</name>
    <name type="common">Brown alga</name>
    <name type="synonym">Conferva siliculosa</name>
    <dbReference type="NCBI Taxonomy" id="2880"/>
    <lineage>
        <taxon>Eukaryota</taxon>
        <taxon>Sar</taxon>
        <taxon>Stramenopiles</taxon>
        <taxon>Ochrophyta</taxon>
        <taxon>PX clade</taxon>
        <taxon>Phaeophyceae</taxon>
        <taxon>Ectocarpales</taxon>
        <taxon>Ectocarpaceae</taxon>
        <taxon>Ectocarpus</taxon>
    </lineage>
</organism>
<name>D8LJK4_ECTSI</name>
<dbReference type="EMBL" id="FN649737">
    <property type="protein sequence ID" value="CBN77031.1"/>
    <property type="molecule type" value="Genomic_DNA"/>
</dbReference>